<keyword evidence="1" id="KW-0472">Membrane</keyword>
<protein>
    <submittedName>
        <fullName evidence="3">Nose resistant to fluoxetine protein 6</fullName>
    </submittedName>
</protein>
<gene>
    <name evidence="3" type="primary">nrf-6</name>
    <name evidence="3" type="ORF">T4A_5854</name>
</gene>
<dbReference type="SMART" id="SM00703">
    <property type="entry name" value="NRF"/>
    <property type="match status" value="1"/>
</dbReference>
<evidence type="ECO:0000256" key="1">
    <source>
        <dbReference type="SAM" id="Phobius"/>
    </source>
</evidence>
<feature type="transmembrane region" description="Helical" evidence="1">
    <location>
        <begin position="648"/>
        <end position="666"/>
    </location>
</feature>
<accession>A0A0V1EUQ3</accession>
<dbReference type="EMBL" id="JYDR01000007">
    <property type="protein sequence ID" value="KRY77380.1"/>
    <property type="molecule type" value="Genomic_DNA"/>
</dbReference>
<reference evidence="3 4" key="1">
    <citation type="submission" date="2015-01" db="EMBL/GenBank/DDBJ databases">
        <title>Evolution of Trichinella species and genotypes.</title>
        <authorList>
            <person name="Korhonen P.K."/>
            <person name="Edoardo P."/>
            <person name="Giuseppe L.R."/>
            <person name="Gasser R.B."/>
        </authorList>
    </citation>
    <scope>NUCLEOTIDE SEQUENCE [LARGE SCALE GENOMIC DNA]</scope>
    <source>
        <strain evidence="3">ISS13</strain>
    </source>
</reference>
<feature type="transmembrane region" description="Helical" evidence="1">
    <location>
        <begin position="504"/>
        <end position="523"/>
    </location>
</feature>
<comment type="caution">
    <text evidence="3">The sequence shown here is derived from an EMBL/GenBank/DDBJ whole genome shotgun (WGS) entry which is preliminary data.</text>
</comment>
<dbReference type="PANTHER" id="PTHR11161">
    <property type="entry name" value="O-ACYLTRANSFERASE"/>
    <property type="match status" value="1"/>
</dbReference>
<organism evidence="3 4">
    <name type="scientific">Trichinella pseudospiralis</name>
    <name type="common">Parasitic roundworm</name>
    <dbReference type="NCBI Taxonomy" id="6337"/>
    <lineage>
        <taxon>Eukaryota</taxon>
        <taxon>Metazoa</taxon>
        <taxon>Ecdysozoa</taxon>
        <taxon>Nematoda</taxon>
        <taxon>Enoplea</taxon>
        <taxon>Dorylaimia</taxon>
        <taxon>Trichinellida</taxon>
        <taxon>Trichinellidae</taxon>
        <taxon>Trichinella</taxon>
    </lineage>
</organism>
<proteinExistence type="predicted"/>
<evidence type="ECO:0000313" key="4">
    <source>
        <dbReference type="Proteomes" id="UP000054632"/>
    </source>
</evidence>
<dbReference type="InterPro" id="IPR006621">
    <property type="entry name" value="Nose-resist-to-fluoxetine_N"/>
</dbReference>
<feature type="transmembrane region" description="Helical" evidence="1">
    <location>
        <begin position="421"/>
        <end position="439"/>
    </location>
</feature>
<dbReference type="InterPro" id="IPR001736">
    <property type="entry name" value="PLipase_D/transphosphatidylase"/>
</dbReference>
<sequence length="858" mass="97837">LRQRGLILNFLHVTKFCEKLNGKMTSCIDLKNIRQFCIMLAVCFLPIWACPQQQQQQQPLSFSTQIKNDQMAIFKRYYIEKMIDYGKVIFADSYRSPVENIIEYLRKLLEKVQYYCMEISNWKNTTLKEPCRQDLSFMVCSFSDFLNGTATKLAKLCDSLPDEAKVACVEESNQKIYSNFWVIKVVDSIGKPPAGIFQGNLLFLGSYEECLDISVSRSQNQNFREVKEEKFQGKHCSIMIHLPRFHINTIKHFSFAYSNNKLKSDSLTEPSLQWGICMPKTCSAVETTKISDLIYPNSSSMIKIRCEEPQALEDDAGSIVMVVIGCALAFLVIVGSAMDFWYQYKSDTSKKIVKNSHSSKNNLNIVEFDMVNQDGASHHANTVVEDSYDWKKCVILSFSIPRNFSELQLINPDHIQCIDGIRVLSMCYAIFGFSVLFAMNNIDNALQAMDMITKFYAQIINSAALAADSFFVLSGFLVCYSFLNRAQFHNALDLMHWVLFYIRRAIRLVPVYVVLLGFVALLFKHVGDGPLWTGSIPSFSSQLGCESSWWTNLLFINNFFGQENPCMGWTWFLAVEVQLYILSPLLLLLYHYSPRVALTATSLLMISFAVLHAVIVVVNDYPPSYVGTTNLSELEKLDAYVKNVFVKPYSHCCSYLVGIALGYFIYKMKNKPYKFSKRTRNILWIVSLLFNATTVFGIYDYAKGAVCSAMRWSSTAKGFYACLSRLSWPITIAMIIMLCLNSKNCTLLFVSARKSCFIQLYFAGFVNRWLSMRMWKPLSRLSYCAALIHPVITAALLLTLRESFHVTICNVIYNAVSVTCITYLVALVVYLCLEAPLSKLRIDILSYDNLSDSFTLKI</sequence>
<evidence type="ECO:0000259" key="2">
    <source>
        <dbReference type="PROSITE" id="PS50035"/>
    </source>
</evidence>
<dbReference type="Proteomes" id="UP000054632">
    <property type="component" value="Unassembled WGS sequence"/>
</dbReference>
<feature type="transmembrane region" description="Helical" evidence="1">
    <location>
        <begin position="569"/>
        <end position="589"/>
    </location>
</feature>
<keyword evidence="1" id="KW-1133">Transmembrane helix</keyword>
<feature type="domain" description="PLD phosphodiesterase" evidence="2">
    <location>
        <begin position="607"/>
        <end position="635"/>
    </location>
</feature>
<feature type="non-terminal residue" evidence="3">
    <location>
        <position position="1"/>
    </location>
</feature>
<feature type="transmembrane region" description="Helical" evidence="1">
    <location>
        <begin position="781"/>
        <end position="800"/>
    </location>
</feature>
<name>A0A0V1EUQ3_TRIPS</name>
<feature type="transmembrane region" description="Helical" evidence="1">
    <location>
        <begin position="812"/>
        <end position="833"/>
    </location>
</feature>
<keyword evidence="1" id="KW-0812">Transmembrane</keyword>
<dbReference type="Pfam" id="PF01757">
    <property type="entry name" value="Acyl_transf_3"/>
    <property type="match status" value="1"/>
</dbReference>
<feature type="transmembrane region" description="Helical" evidence="1">
    <location>
        <begin position="319"/>
        <end position="342"/>
    </location>
</feature>
<dbReference type="InterPro" id="IPR002656">
    <property type="entry name" value="Acyl_transf_3_dom"/>
</dbReference>
<dbReference type="GO" id="GO:0016747">
    <property type="term" value="F:acyltransferase activity, transferring groups other than amino-acyl groups"/>
    <property type="evidence" value="ECO:0007669"/>
    <property type="project" value="InterPro"/>
</dbReference>
<evidence type="ECO:0000313" key="3">
    <source>
        <dbReference type="EMBL" id="KRY77380.1"/>
    </source>
</evidence>
<feature type="transmembrane region" description="Helical" evidence="1">
    <location>
        <begin position="682"/>
        <end position="702"/>
    </location>
</feature>
<feature type="transmembrane region" description="Helical" evidence="1">
    <location>
        <begin position="596"/>
        <end position="618"/>
    </location>
</feature>
<dbReference type="PROSITE" id="PS50035">
    <property type="entry name" value="PLD"/>
    <property type="match status" value="1"/>
</dbReference>
<dbReference type="PANTHER" id="PTHR11161:SF0">
    <property type="entry name" value="O-ACYLTRANSFERASE LIKE PROTEIN"/>
    <property type="match status" value="1"/>
</dbReference>
<dbReference type="Pfam" id="PF20146">
    <property type="entry name" value="NRF"/>
    <property type="match status" value="1"/>
</dbReference>
<dbReference type="InterPro" id="IPR052728">
    <property type="entry name" value="O2_lipid_transport_reg"/>
</dbReference>
<feature type="transmembrane region" description="Helical" evidence="1">
    <location>
        <begin position="459"/>
        <end position="483"/>
    </location>
</feature>
<dbReference type="AlphaFoldDB" id="A0A0V1EUQ3"/>